<evidence type="ECO:0000259" key="2">
    <source>
        <dbReference type="PROSITE" id="PS50837"/>
    </source>
</evidence>
<gene>
    <name evidence="3" type="ORF">G3M58_05650</name>
</gene>
<dbReference type="CDD" id="cd00009">
    <property type="entry name" value="AAA"/>
    <property type="match status" value="1"/>
</dbReference>
<dbReference type="Pfam" id="PF05729">
    <property type="entry name" value="NACHT"/>
    <property type="match status" value="1"/>
</dbReference>
<keyword evidence="1" id="KW-0812">Transmembrane</keyword>
<dbReference type="InterPro" id="IPR007111">
    <property type="entry name" value="NACHT_NTPase"/>
</dbReference>
<keyword evidence="1" id="KW-1133">Transmembrane helix</keyword>
<evidence type="ECO:0000256" key="1">
    <source>
        <dbReference type="SAM" id="Phobius"/>
    </source>
</evidence>
<name>A0A6G3WK75_9ACTN</name>
<organism evidence="3">
    <name type="scientific">Streptomyces sp. SID7499</name>
    <dbReference type="NCBI Taxonomy" id="2706086"/>
    <lineage>
        <taxon>Bacteria</taxon>
        <taxon>Bacillati</taxon>
        <taxon>Actinomycetota</taxon>
        <taxon>Actinomycetes</taxon>
        <taxon>Kitasatosporales</taxon>
        <taxon>Streptomycetaceae</taxon>
        <taxon>Streptomyces</taxon>
    </lineage>
</organism>
<dbReference type="PROSITE" id="PS50837">
    <property type="entry name" value="NACHT"/>
    <property type="match status" value="1"/>
</dbReference>
<feature type="transmembrane region" description="Helical" evidence="1">
    <location>
        <begin position="491"/>
        <end position="510"/>
    </location>
</feature>
<feature type="transmembrane region" description="Helical" evidence="1">
    <location>
        <begin position="554"/>
        <end position="575"/>
    </location>
</feature>
<evidence type="ECO:0000313" key="3">
    <source>
        <dbReference type="EMBL" id="NEE05915.1"/>
    </source>
</evidence>
<comment type="caution">
    <text evidence="3">The sequence shown here is derived from an EMBL/GenBank/DDBJ whole genome shotgun (WGS) entry which is preliminary data.</text>
</comment>
<protein>
    <submittedName>
        <fullName evidence="3">NACHT domain-containing protein</fullName>
    </submittedName>
</protein>
<dbReference type="InterPro" id="IPR027417">
    <property type="entry name" value="P-loop_NTPase"/>
</dbReference>
<feature type="domain" description="NACHT" evidence="2">
    <location>
        <begin position="126"/>
        <end position="249"/>
    </location>
</feature>
<dbReference type="EMBL" id="JAAGMN010000565">
    <property type="protein sequence ID" value="NEE05915.1"/>
    <property type="molecule type" value="Genomic_DNA"/>
</dbReference>
<dbReference type="SUPFAM" id="SSF52540">
    <property type="entry name" value="P-loop containing nucleoside triphosphate hydrolases"/>
    <property type="match status" value="1"/>
</dbReference>
<sequence length="661" mass="71798">MTTCVAVGGALAYALAGATGPLGLSDRSGLLSMAVAVPALAVALIGLQWARPGAHEDEAAAVARLVREVRSVGEPQWTHGLGGELTAIDVTFRFQPYAHARAAGLPPTPAGQLDRVIEDYRAIRPRRLVITGEPGAGKTVLARKLVMELNKARTEREPVAVLIALADWDAREDVSDWVVRHLVRDFAMPARSARKVVDAHLVLPVLDGLDEMDAADTEVEHSRARQALETLARYQDGTDPAPLVVTCRTTRYDELEADGSHILDAARIEIEPVSPSRAVRFLERRGAARRPAQWQPVLDELRSAPGGVLATALSTPWRLTLTATVYEREGDPQELLAAAVSANAVAELLLERFIGSAARNAARDAGRYRERLIHKRLHRLALVLGAGSTAETDLVLHRLGDRVEGVRRWVVRTALVPPLVAAVVILMRWKESADTLIDAASTLAVVSVLAVRELRSAGPLLFNGRTLLSIFSAPPLGSPLWRLGLHRFRRAVVRMVPAYFVLVALGYSAWKAFPVRAGGDGRIVQLWLCLGMAVLLWILGCMSQVDNTAAGPVGPVRLGWWLVVVSPLPLCFRVASGGPALGHLLAALLMVAVLVTALRDWVGYLLHRVIDPRLGAGLPAFLDWCVAAGLMRTSGIAYQFRHREFQEWLVRQPEPVPGHRP</sequence>
<proteinExistence type="predicted"/>
<accession>A0A6G3WK75</accession>
<dbReference type="AlphaFoldDB" id="A0A6G3WK75"/>
<feature type="transmembrane region" description="Helical" evidence="1">
    <location>
        <begin position="522"/>
        <end position="542"/>
    </location>
</feature>
<dbReference type="Gene3D" id="3.40.50.300">
    <property type="entry name" value="P-loop containing nucleotide triphosphate hydrolases"/>
    <property type="match status" value="1"/>
</dbReference>
<keyword evidence="1" id="KW-0472">Membrane</keyword>
<feature type="transmembrane region" description="Helical" evidence="1">
    <location>
        <begin position="581"/>
        <end position="598"/>
    </location>
</feature>
<reference evidence="3" key="1">
    <citation type="submission" date="2020-01" db="EMBL/GenBank/DDBJ databases">
        <title>Insect and environment-associated Actinomycetes.</title>
        <authorList>
            <person name="Currrie C."/>
            <person name="Chevrette M."/>
            <person name="Carlson C."/>
            <person name="Stubbendieck R."/>
            <person name="Wendt-Pienkowski E."/>
        </authorList>
    </citation>
    <scope>NUCLEOTIDE SEQUENCE</scope>
    <source>
        <strain evidence="3">SID7499</strain>
    </source>
</reference>
<feature type="transmembrane region" description="Helical" evidence="1">
    <location>
        <begin position="28"/>
        <end position="47"/>
    </location>
</feature>